<protein>
    <submittedName>
        <fullName evidence="7">ABC transporter substrate-binding protein</fullName>
    </submittedName>
</protein>
<dbReference type="Gene3D" id="3.10.105.10">
    <property type="entry name" value="Dipeptide-binding Protein, Domain 3"/>
    <property type="match status" value="1"/>
</dbReference>
<dbReference type="PROSITE" id="PS51257">
    <property type="entry name" value="PROKAR_LIPOPROTEIN"/>
    <property type="match status" value="1"/>
</dbReference>
<dbReference type="Gene3D" id="3.90.76.10">
    <property type="entry name" value="Dipeptide-binding Protein, Domain 1"/>
    <property type="match status" value="1"/>
</dbReference>
<dbReference type="PANTHER" id="PTHR30290">
    <property type="entry name" value="PERIPLASMIC BINDING COMPONENT OF ABC TRANSPORTER"/>
    <property type="match status" value="1"/>
</dbReference>
<feature type="chain" id="PRO_5017625089" evidence="5">
    <location>
        <begin position="25"/>
        <end position="544"/>
    </location>
</feature>
<dbReference type="GO" id="GO:0043190">
    <property type="term" value="C:ATP-binding cassette (ABC) transporter complex"/>
    <property type="evidence" value="ECO:0007669"/>
    <property type="project" value="InterPro"/>
</dbReference>
<dbReference type="Gene3D" id="3.40.190.10">
    <property type="entry name" value="Periplasmic binding protein-like II"/>
    <property type="match status" value="1"/>
</dbReference>
<dbReference type="AlphaFoldDB" id="A0A3E2N6G1"/>
<comment type="similarity">
    <text evidence="2">Belongs to the bacterial solute-binding protein 5 family.</text>
</comment>
<dbReference type="PROSITE" id="PS01040">
    <property type="entry name" value="SBP_BACTERIAL_5"/>
    <property type="match status" value="1"/>
</dbReference>
<gene>
    <name evidence="7" type="ORF">DS742_22780</name>
</gene>
<comment type="subcellular location">
    <subcellularLocation>
        <location evidence="1">Cell membrane</location>
        <topology evidence="1">Lipid-anchor</topology>
    </subcellularLocation>
</comment>
<dbReference type="PIRSF" id="PIRSF002741">
    <property type="entry name" value="MppA"/>
    <property type="match status" value="1"/>
</dbReference>
<organism evidence="7 8">
    <name type="scientific">Lacrimispora amygdalina</name>
    <dbReference type="NCBI Taxonomy" id="253257"/>
    <lineage>
        <taxon>Bacteria</taxon>
        <taxon>Bacillati</taxon>
        <taxon>Bacillota</taxon>
        <taxon>Clostridia</taxon>
        <taxon>Lachnospirales</taxon>
        <taxon>Lachnospiraceae</taxon>
        <taxon>Lacrimispora</taxon>
    </lineage>
</organism>
<dbReference type="InterPro" id="IPR039424">
    <property type="entry name" value="SBP_5"/>
</dbReference>
<name>A0A3E2N6G1_9FIRM</name>
<proteinExistence type="inferred from homology"/>
<dbReference type="RefSeq" id="WP_117419258.1">
    <property type="nucleotide sequence ID" value="NZ_QOHO01000077.1"/>
</dbReference>
<reference evidence="7 8" key="1">
    <citation type="submission" date="2018-07" db="EMBL/GenBank/DDBJ databases">
        <title>New species, Clostridium PI-S10-A1B.</title>
        <authorList>
            <person name="Krishna G."/>
            <person name="Summeta K."/>
            <person name="Shikha S."/>
            <person name="Prabhu P.B."/>
            <person name="Suresh K."/>
        </authorList>
    </citation>
    <scope>NUCLEOTIDE SEQUENCE [LARGE SCALE GENOMIC DNA]</scope>
    <source>
        <strain evidence="7 8">PI-S10-A1B</strain>
    </source>
</reference>
<dbReference type="GO" id="GO:0015833">
    <property type="term" value="P:peptide transport"/>
    <property type="evidence" value="ECO:0007669"/>
    <property type="project" value="TreeGrafter"/>
</dbReference>
<sequence>MKKNFMKRAGFLLAAFMVLGGLTACGGKDPSAEGTTAVSGSTAGAGETTAEAAKPSEGGESTFTYAIAGDPGANVNVITTSDRFGLMTLKMIYSPLYMYNADGINYFLAKSIDTSEDNLTYTMHLRDDVKWSDGEKFTADDVVFTFEAMEKEENAGWAYSQLVYKEGAVKIEKVDDYTVKLTMPFVNSAAVEMFSQIFIMPKHVYENVTNFENNDVNTKPVGTGPYVMSEYSAGSYVKFTKNENYFLGAPSIDNIVYRIIENENTAMTAIQSGEVDAWIGTPAQVAQMDLDSANLTVYPYQEGRVGYMMINAARVQNEDLRKAILYALDKKAIADAALLSSDYYDLPWSFMPPNSKFFTEDVEKYEQNLDKSKEYLAASGVQKPELNLAYSGSDSLQSTSALLVQEQLEKAGFKVTLSGIDSKALSQQMKDKNNTYDMYFGGYIMGIDPDTFSSLFETGAAYNYMYYDEPEINELFAQGRKETDETKRKEIYTSIQKKIQDTACFYPLYSNKRLLVVSKNVSGIEDAKLVPVYTFEDTSKLQKK</sequence>
<feature type="compositionally biased region" description="Low complexity" evidence="4">
    <location>
        <begin position="32"/>
        <end position="53"/>
    </location>
</feature>
<accession>A0A3E2N6G1</accession>
<dbReference type="SUPFAM" id="SSF53850">
    <property type="entry name" value="Periplasmic binding protein-like II"/>
    <property type="match status" value="1"/>
</dbReference>
<feature type="signal peptide" evidence="5">
    <location>
        <begin position="1"/>
        <end position="24"/>
    </location>
</feature>
<dbReference type="InterPro" id="IPR030678">
    <property type="entry name" value="Peptide/Ni-bd"/>
</dbReference>
<dbReference type="GO" id="GO:0042597">
    <property type="term" value="C:periplasmic space"/>
    <property type="evidence" value="ECO:0007669"/>
    <property type="project" value="UniProtKB-ARBA"/>
</dbReference>
<evidence type="ECO:0000256" key="3">
    <source>
        <dbReference type="ARBA" id="ARBA00022729"/>
    </source>
</evidence>
<dbReference type="Proteomes" id="UP000260680">
    <property type="component" value="Unassembled WGS sequence"/>
</dbReference>
<feature type="region of interest" description="Disordered" evidence="4">
    <location>
        <begin position="28"/>
        <end position="57"/>
    </location>
</feature>
<evidence type="ECO:0000256" key="2">
    <source>
        <dbReference type="ARBA" id="ARBA00005695"/>
    </source>
</evidence>
<dbReference type="EMBL" id="QOHO01000077">
    <property type="protein sequence ID" value="RFZ76588.1"/>
    <property type="molecule type" value="Genomic_DNA"/>
</dbReference>
<dbReference type="InterPro" id="IPR000914">
    <property type="entry name" value="SBP_5_dom"/>
</dbReference>
<evidence type="ECO:0000259" key="6">
    <source>
        <dbReference type="Pfam" id="PF00496"/>
    </source>
</evidence>
<dbReference type="PANTHER" id="PTHR30290:SF59">
    <property type="entry name" value="OLIGOPEPTIDE ABC TRANSPORTER,SUBSTRATE-BINDING PROTEIN"/>
    <property type="match status" value="1"/>
</dbReference>
<keyword evidence="3 5" id="KW-0732">Signal</keyword>
<evidence type="ECO:0000256" key="4">
    <source>
        <dbReference type="SAM" id="MobiDB-lite"/>
    </source>
</evidence>
<evidence type="ECO:0000256" key="5">
    <source>
        <dbReference type="SAM" id="SignalP"/>
    </source>
</evidence>
<dbReference type="GO" id="GO:1904680">
    <property type="term" value="F:peptide transmembrane transporter activity"/>
    <property type="evidence" value="ECO:0007669"/>
    <property type="project" value="TreeGrafter"/>
</dbReference>
<dbReference type="Pfam" id="PF00496">
    <property type="entry name" value="SBP_bac_5"/>
    <property type="match status" value="1"/>
</dbReference>
<dbReference type="CDD" id="cd00995">
    <property type="entry name" value="PBP2_NikA_DppA_OppA_like"/>
    <property type="match status" value="1"/>
</dbReference>
<dbReference type="OrthoDB" id="9772924at2"/>
<evidence type="ECO:0000313" key="7">
    <source>
        <dbReference type="EMBL" id="RFZ76588.1"/>
    </source>
</evidence>
<evidence type="ECO:0000313" key="8">
    <source>
        <dbReference type="Proteomes" id="UP000260680"/>
    </source>
</evidence>
<feature type="domain" description="Solute-binding protein family 5" evidence="6">
    <location>
        <begin position="107"/>
        <end position="461"/>
    </location>
</feature>
<evidence type="ECO:0000256" key="1">
    <source>
        <dbReference type="ARBA" id="ARBA00004193"/>
    </source>
</evidence>
<comment type="caution">
    <text evidence="7">The sequence shown here is derived from an EMBL/GenBank/DDBJ whole genome shotgun (WGS) entry which is preliminary data.</text>
</comment>
<dbReference type="InterPro" id="IPR023765">
    <property type="entry name" value="SBP_5_CS"/>
</dbReference>